<reference evidence="1 2" key="1">
    <citation type="submission" date="2018-11" db="EMBL/GenBank/DDBJ databases">
        <title>Chitinophaga lutea sp.nov., isolate from arsenic contaminated soil.</title>
        <authorList>
            <person name="Zong Y."/>
        </authorList>
    </citation>
    <scope>NUCLEOTIDE SEQUENCE [LARGE SCALE GENOMIC DNA]</scope>
    <source>
        <strain evidence="1 2">ZY74</strain>
    </source>
</reference>
<dbReference type="Proteomes" id="UP000278351">
    <property type="component" value="Unassembled WGS sequence"/>
</dbReference>
<gene>
    <name evidence="1" type="ORF">EGT74_08015</name>
</gene>
<comment type="caution">
    <text evidence="1">The sequence shown here is derived from an EMBL/GenBank/DDBJ whole genome shotgun (WGS) entry which is preliminary data.</text>
</comment>
<organism evidence="1 2">
    <name type="scientific">Chitinophaga lutea</name>
    <dbReference type="NCBI Taxonomy" id="2488634"/>
    <lineage>
        <taxon>Bacteria</taxon>
        <taxon>Pseudomonadati</taxon>
        <taxon>Bacteroidota</taxon>
        <taxon>Chitinophagia</taxon>
        <taxon>Chitinophagales</taxon>
        <taxon>Chitinophagaceae</taxon>
        <taxon>Chitinophaga</taxon>
    </lineage>
</organism>
<proteinExistence type="predicted"/>
<protein>
    <recommendedName>
        <fullName evidence="3">HNH endonuclease</fullName>
    </recommendedName>
</protein>
<evidence type="ECO:0000313" key="2">
    <source>
        <dbReference type="Proteomes" id="UP000278351"/>
    </source>
</evidence>
<dbReference type="RefSeq" id="WP_123845969.1">
    <property type="nucleotide sequence ID" value="NZ_RPDH01000001.1"/>
</dbReference>
<dbReference type="EMBL" id="RPDH01000001">
    <property type="protein sequence ID" value="RPE13454.1"/>
    <property type="molecule type" value="Genomic_DNA"/>
</dbReference>
<dbReference type="Gene3D" id="1.10.30.50">
    <property type="match status" value="1"/>
</dbReference>
<evidence type="ECO:0008006" key="3">
    <source>
        <dbReference type="Google" id="ProtNLM"/>
    </source>
</evidence>
<sequence length="343" mass="40007">MIYTYKGINGTFTKAHEYIKHLVLDVWCKPNGNFSLNKLHPEFIPIVKGVRNKKILAKQIQEIYRIFRQISVSDRSGFRKLRKGFINNNSIEELCKGSISPLVYSEIKRISPELEKRLKRFFKDFYSEVPKTSAFKKACGEIGVFYNDFLDHNESEVCPFCGIADIMTSRLSKRDAFDHYLPKDIYPFNSINPNNLAPICKTCNSSYKLAKSPIQDKSGKKRKAFYPFAIKAVKLEINAQFTCKDINKLKKSEIVLKITNKAYQEQVCTWMDLFGIEERYVDKFCSKEANWWRIQMLDELRNSKLQKHKLLAQKLKLFESNSHVDKNFLKIPYFIACSKLGLL</sequence>
<keyword evidence="2" id="KW-1185">Reference proteome</keyword>
<evidence type="ECO:0000313" key="1">
    <source>
        <dbReference type="EMBL" id="RPE13454.1"/>
    </source>
</evidence>
<dbReference type="AlphaFoldDB" id="A0A3N4QP56"/>
<dbReference type="OrthoDB" id="9816185at2"/>
<accession>A0A3N4QP56</accession>
<name>A0A3N4QP56_9BACT</name>